<gene>
    <name evidence="2" type="ORF">ACFPJA_17745</name>
</gene>
<dbReference type="Proteomes" id="UP001596145">
    <property type="component" value="Unassembled WGS sequence"/>
</dbReference>
<evidence type="ECO:0000259" key="1">
    <source>
        <dbReference type="Pfam" id="PF13460"/>
    </source>
</evidence>
<dbReference type="InterPro" id="IPR036291">
    <property type="entry name" value="NAD(P)-bd_dom_sf"/>
</dbReference>
<reference evidence="2 3" key="1">
    <citation type="journal article" date="2019" name="Int. J. Syst. Evol. Microbiol.">
        <title>The Global Catalogue of Microorganisms (GCM) 10K type strain sequencing project: providing services to taxonomists for standard genome sequencing and annotation.</title>
        <authorList>
            <consortium name="The Broad Institute Genomics Platform"/>
            <consortium name="The Broad Institute Genome Sequencing Center for Infectious Disease"/>
            <person name="Wu L."/>
            <person name="Ma J."/>
        </authorList>
    </citation>
    <scope>NUCLEOTIDE SEQUENCE [LARGE SCALE GENOMIC DNA]</scope>
    <source>
        <strain evidence="2 3">CGMCC 1.16026</strain>
    </source>
</reference>
<dbReference type="Pfam" id="PF13460">
    <property type="entry name" value="NAD_binding_10"/>
    <property type="match status" value="1"/>
</dbReference>
<dbReference type="PANTHER" id="PTHR12126:SF11">
    <property type="entry name" value="NADH DEHYDROGENASE [UBIQUINONE] 1 ALPHA SUBCOMPLEX SUBUNIT 9, MITOCHONDRIAL"/>
    <property type="match status" value="1"/>
</dbReference>
<dbReference type="AlphaFoldDB" id="A0ABD5QWS2"/>
<dbReference type="Gene3D" id="3.40.50.720">
    <property type="entry name" value="NAD(P)-binding Rossmann-like Domain"/>
    <property type="match status" value="1"/>
</dbReference>
<dbReference type="EMBL" id="JBHSKV010000024">
    <property type="protein sequence ID" value="MFC5136549.1"/>
    <property type="molecule type" value="Genomic_DNA"/>
</dbReference>
<proteinExistence type="predicted"/>
<organism evidence="2 3">
    <name type="scientific">Halorubrum glutamatedens</name>
    <dbReference type="NCBI Taxonomy" id="2707018"/>
    <lineage>
        <taxon>Archaea</taxon>
        <taxon>Methanobacteriati</taxon>
        <taxon>Methanobacteriota</taxon>
        <taxon>Stenosarchaea group</taxon>
        <taxon>Halobacteria</taxon>
        <taxon>Halobacteriales</taxon>
        <taxon>Haloferacaceae</taxon>
        <taxon>Halorubrum</taxon>
    </lineage>
</organism>
<accession>A0ABD5QWS2</accession>
<protein>
    <submittedName>
        <fullName evidence="2">SDR family oxidoreductase</fullName>
    </submittedName>
</protein>
<feature type="domain" description="NAD(P)-binding" evidence="1">
    <location>
        <begin position="8"/>
        <end position="143"/>
    </location>
</feature>
<comment type="caution">
    <text evidence="2">The sequence shown here is derived from an EMBL/GenBank/DDBJ whole genome shotgun (WGS) entry which is preliminary data.</text>
</comment>
<sequence length="271" mass="29071">MIRTLVTGATGALGVALRPRLIAVGHVVRGASRSPPTESEENLEWVELDLIEGTGMESAVKNVDVVIHAATAPQGDTDEVDVQGTKRLLEAAQEAGVENFLYPSIVGVDDVPLTYYEHKVAAETAVEDGGVPATIVRATQFHSFVAEMLGYVAKLPVWPLPTSMQFQPVDVREVADVIVDHATPVASGRIDPVGGPDVCSVGELARIYRTARGLRRPIIRVPIPGKTAAGFRDGHAICPDHRAGTVTWTEWLAERYTSSSDEMNARAQSTT</sequence>
<name>A0ABD5QWS2_9EURY</name>
<dbReference type="InterPro" id="IPR051207">
    <property type="entry name" value="ComplexI_NDUFA9_subunit"/>
</dbReference>
<evidence type="ECO:0000313" key="2">
    <source>
        <dbReference type="EMBL" id="MFC5136549.1"/>
    </source>
</evidence>
<keyword evidence="3" id="KW-1185">Reference proteome</keyword>
<dbReference type="RefSeq" id="WP_122104807.1">
    <property type="nucleotide sequence ID" value="NZ_JBHSKV010000024.1"/>
</dbReference>
<dbReference type="SUPFAM" id="SSF51735">
    <property type="entry name" value="NAD(P)-binding Rossmann-fold domains"/>
    <property type="match status" value="1"/>
</dbReference>
<dbReference type="InterPro" id="IPR016040">
    <property type="entry name" value="NAD(P)-bd_dom"/>
</dbReference>
<dbReference type="PANTHER" id="PTHR12126">
    <property type="entry name" value="NADH-UBIQUINONE OXIDOREDUCTASE 39 KDA SUBUNIT-RELATED"/>
    <property type="match status" value="1"/>
</dbReference>
<evidence type="ECO:0000313" key="3">
    <source>
        <dbReference type="Proteomes" id="UP001596145"/>
    </source>
</evidence>